<evidence type="ECO:0000256" key="1">
    <source>
        <dbReference type="ARBA" id="ARBA00004123"/>
    </source>
</evidence>
<dbReference type="InterPro" id="IPR013087">
    <property type="entry name" value="Znf_C2H2_type"/>
</dbReference>
<dbReference type="FunFam" id="3.30.160.60:FF:002343">
    <property type="entry name" value="Zinc finger protein 33A"/>
    <property type="match status" value="2"/>
</dbReference>
<dbReference type="FunFam" id="3.30.160.60:FF:000557">
    <property type="entry name" value="zinc finger and SCAN domain-containing protein 29"/>
    <property type="match status" value="1"/>
</dbReference>
<evidence type="ECO:0000313" key="14">
    <source>
        <dbReference type="EMBL" id="KFD62954.1"/>
    </source>
</evidence>
<feature type="domain" description="C2H2-type" evidence="13">
    <location>
        <begin position="346"/>
        <end position="373"/>
    </location>
</feature>
<evidence type="ECO:0000256" key="6">
    <source>
        <dbReference type="ARBA" id="ARBA00022833"/>
    </source>
</evidence>
<feature type="domain" description="C2H2-type" evidence="13">
    <location>
        <begin position="631"/>
        <end position="653"/>
    </location>
</feature>
<feature type="domain" description="C2H2-type" evidence="13">
    <location>
        <begin position="518"/>
        <end position="545"/>
    </location>
</feature>
<keyword evidence="6" id="KW-0862">Zinc</keyword>
<evidence type="ECO:0000256" key="4">
    <source>
        <dbReference type="ARBA" id="ARBA00022737"/>
    </source>
</evidence>
<dbReference type="SMART" id="SM00355">
    <property type="entry name" value="ZnF_C2H2"/>
    <property type="match status" value="20"/>
</dbReference>
<dbReference type="FunFam" id="3.30.160.60:FF:000761">
    <property type="entry name" value="Zinc finger protein 449"/>
    <property type="match status" value="1"/>
</dbReference>
<dbReference type="FunFam" id="3.30.160.60:FF:001485">
    <property type="entry name" value="Krueppel-related zinc finger protein"/>
    <property type="match status" value="1"/>
</dbReference>
<dbReference type="FunFam" id="3.30.160.60:FF:001480">
    <property type="entry name" value="Si:cabz01071911.3"/>
    <property type="match status" value="1"/>
</dbReference>
<comment type="subcellular location">
    <subcellularLocation>
        <location evidence="1">Nucleus</location>
    </subcellularLocation>
</comment>
<dbReference type="PROSITE" id="PS00028">
    <property type="entry name" value="ZINC_FINGER_C2H2_1"/>
    <property type="match status" value="18"/>
</dbReference>
<feature type="domain" description="C2H2-type" evidence="13">
    <location>
        <begin position="662"/>
        <end position="689"/>
    </location>
</feature>
<feature type="domain" description="C2H2-type" evidence="13">
    <location>
        <begin position="490"/>
        <end position="517"/>
    </location>
</feature>
<proteinExistence type="inferred from homology"/>
<feature type="domain" description="C2H2-type" evidence="13">
    <location>
        <begin position="290"/>
        <end position="317"/>
    </location>
</feature>
<dbReference type="Proteomes" id="UP000030758">
    <property type="component" value="Unassembled WGS sequence"/>
</dbReference>
<keyword evidence="8" id="KW-0238">DNA-binding</keyword>
<feature type="domain" description="C2H2-type" evidence="13">
    <location>
        <begin position="603"/>
        <end position="630"/>
    </location>
</feature>
<dbReference type="FunFam" id="3.30.160.60:FF:001442">
    <property type="entry name" value="zinc finger protein 696"/>
    <property type="match status" value="1"/>
</dbReference>
<dbReference type="FunFam" id="3.30.160.60:FF:001049">
    <property type="entry name" value="zinc finger protein 319"/>
    <property type="match status" value="2"/>
</dbReference>
<gene>
    <name evidence="14" type="ORF">M514_10123</name>
</gene>
<feature type="non-terminal residue" evidence="14">
    <location>
        <position position="1"/>
    </location>
</feature>
<dbReference type="EMBL" id="KL367584">
    <property type="protein sequence ID" value="KFD62954.1"/>
    <property type="molecule type" value="Genomic_DNA"/>
</dbReference>
<evidence type="ECO:0000256" key="9">
    <source>
        <dbReference type="ARBA" id="ARBA00023163"/>
    </source>
</evidence>
<feature type="domain" description="C2H2-type" evidence="13">
    <location>
        <begin position="318"/>
        <end position="345"/>
    </location>
</feature>
<comment type="similarity">
    <text evidence="2">Belongs to the krueppel C2H2-type zinc-finger protein family.</text>
</comment>
<keyword evidence="5 11" id="KW-0863">Zinc-finger</keyword>
<dbReference type="FunFam" id="3.30.160.60:FF:000100">
    <property type="entry name" value="Zinc finger 45-like"/>
    <property type="match status" value="1"/>
</dbReference>
<reference evidence="14" key="1">
    <citation type="journal article" date="2014" name="Nat. Genet.">
        <title>Genome and transcriptome of the porcine whipworm Trichuris suis.</title>
        <authorList>
            <person name="Jex A.R."/>
            <person name="Nejsum P."/>
            <person name="Schwarz E.M."/>
            <person name="Hu L."/>
            <person name="Young N.D."/>
            <person name="Hall R.S."/>
            <person name="Korhonen P.K."/>
            <person name="Liao S."/>
            <person name="Thamsborg S."/>
            <person name="Xia J."/>
            <person name="Xu P."/>
            <person name="Wang S."/>
            <person name="Scheerlinck J.P."/>
            <person name="Hofmann A."/>
            <person name="Sternberg P.W."/>
            <person name="Wang J."/>
            <person name="Gasser R.B."/>
        </authorList>
    </citation>
    <scope>NUCLEOTIDE SEQUENCE [LARGE SCALE GENOMIC DNA]</scope>
    <source>
        <strain evidence="14">DCEP-RM93F</strain>
    </source>
</reference>
<dbReference type="PANTHER" id="PTHR47772">
    <property type="entry name" value="ZINC FINGER PROTEIN 200"/>
    <property type="match status" value="1"/>
</dbReference>
<dbReference type="InterPro" id="IPR050636">
    <property type="entry name" value="C2H2-ZF_domain-containing"/>
</dbReference>
<feature type="domain" description="C2H2-type" evidence="13">
    <location>
        <begin position="71"/>
        <end position="98"/>
    </location>
</feature>
<keyword evidence="9" id="KW-0804">Transcription</keyword>
<evidence type="ECO:0000256" key="3">
    <source>
        <dbReference type="ARBA" id="ARBA00022723"/>
    </source>
</evidence>
<name>A0A085N0F8_9BILA</name>
<evidence type="ECO:0000256" key="11">
    <source>
        <dbReference type="PROSITE-ProRule" id="PRU00042"/>
    </source>
</evidence>
<evidence type="ECO:0000256" key="7">
    <source>
        <dbReference type="ARBA" id="ARBA00023015"/>
    </source>
</evidence>
<evidence type="ECO:0000259" key="13">
    <source>
        <dbReference type="PROSITE" id="PS50157"/>
    </source>
</evidence>
<dbReference type="FunFam" id="3.30.160.60:FF:002336">
    <property type="entry name" value="Regular, isoform C"/>
    <property type="match status" value="1"/>
</dbReference>
<evidence type="ECO:0000256" key="2">
    <source>
        <dbReference type="ARBA" id="ARBA00006991"/>
    </source>
</evidence>
<dbReference type="GO" id="GO:0000122">
    <property type="term" value="P:negative regulation of transcription by RNA polymerase II"/>
    <property type="evidence" value="ECO:0007669"/>
    <property type="project" value="UniProtKB-ARBA"/>
</dbReference>
<dbReference type="AlphaFoldDB" id="A0A085N0F8"/>
<dbReference type="PANTHER" id="PTHR47772:SF7">
    <property type="entry name" value="ZINC FINGER PROTEIN 160"/>
    <property type="match status" value="1"/>
</dbReference>
<accession>A0A085N0F8</accession>
<evidence type="ECO:0000256" key="8">
    <source>
        <dbReference type="ARBA" id="ARBA00023125"/>
    </source>
</evidence>
<evidence type="ECO:0000256" key="5">
    <source>
        <dbReference type="ARBA" id="ARBA00022771"/>
    </source>
</evidence>
<feature type="domain" description="C2H2-type" evidence="13">
    <location>
        <begin position="690"/>
        <end position="717"/>
    </location>
</feature>
<dbReference type="GO" id="GO:0005634">
    <property type="term" value="C:nucleus"/>
    <property type="evidence" value="ECO:0007669"/>
    <property type="project" value="UniProtKB-SubCell"/>
</dbReference>
<feature type="domain" description="C2H2-type" evidence="13">
    <location>
        <begin position="99"/>
        <end position="126"/>
    </location>
</feature>
<evidence type="ECO:0000256" key="10">
    <source>
        <dbReference type="ARBA" id="ARBA00023242"/>
    </source>
</evidence>
<feature type="domain" description="C2H2-type" evidence="13">
    <location>
        <begin position="545"/>
        <end position="573"/>
    </location>
</feature>
<dbReference type="GO" id="GO:0008270">
    <property type="term" value="F:zinc ion binding"/>
    <property type="evidence" value="ECO:0007669"/>
    <property type="project" value="UniProtKB-KW"/>
</dbReference>
<organism evidence="14">
    <name type="scientific">Trichuris suis</name>
    <name type="common">pig whipworm</name>
    <dbReference type="NCBI Taxonomy" id="68888"/>
    <lineage>
        <taxon>Eukaryota</taxon>
        <taxon>Metazoa</taxon>
        <taxon>Ecdysozoa</taxon>
        <taxon>Nematoda</taxon>
        <taxon>Enoplea</taxon>
        <taxon>Dorylaimia</taxon>
        <taxon>Trichinellida</taxon>
        <taxon>Trichuridae</taxon>
        <taxon>Trichuris</taxon>
    </lineage>
</organism>
<dbReference type="SUPFAM" id="SSF57667">
    <property type="entry name" value="beta-beta-alpha zinc fingers"/>
    <property type="match status" value="11"/>
</dbReference>
<feature type="domain" description="C2H2-type" evidence="13">
    <location>
        <begin position="183"/>
        <end position="205"/>
    </location>
</feature>
<feature type="domain" description="C2H2-type" evidence="13">
    <location>
        <begin position="575"/>
        <end position="602"/>
    </location>
</feature>
<dbReference type="InterPro" id="IPR036236">
    <property type="entry name" value="Znf_C2H2_sf"/>
</dbReference>
<keyword evidence="10" id="KW-0539">Nucleus</keyword>
<sequence>LTLSCCESHFILKRTSIAGKADKKRKVFVVVLFIYVRKMPEHGMLALSDESIDSKVASTSSLETEMSKQAHACGYCDRSYPFLSLLRAHERKHTGEKPFQCAYCTKCFAQRSGLAIHERRHTGIKPYQCQYCDKAFASPGNMKSHERQHTGIKPHACHLCDKKFATVSNLRTHMISHSEEKAFSCDQCGKHFAHRTSLYSHKKRHMVAAEQNISNGDSDMSIATSSSVNGSCEDTRFNVPTSRGRGRGRGSSRASDDRGKRWECRFCGKVFAFKYPMIAHERVHTGERPFICKYCTKSFSQQTSLIMHERSHTGERRYKCDICDKRFIQPSALHSHRRTHTGERPYQCKLCPKNFAHATSLRQHQHVHLKQEQSMRMAMASAEEMVSGGSVASPQSVDWSLTSDQSGGTSFDQPGAAVLQQLLRKEPVVMPKREHTCCCGKSFPYMSALVAHMRSHTGEKPFQCRFCEKRFAQKATCHVHERTHTGERPYKCRHCDRCFSQYGTKSVHEKTHLGVRNYQCPTCDKMLSSPSALYTHKKTHGDRQFQCPLCPKKFTLKNYVKLHIRQVHKKESKEHPCTVCGKVFGYVGSLQVHMRTHTGERPYKCSYCEKAFTSRGNLQCHERIHTGERPYQCKTCGRRFAQRSQLVSHETVHKPGGKPAEFACKYCDKRFGYSSSLYVHIRLHTGERPYKCQYCDKAFTSQGNRLVHERVHTGEKPFVCTLCGKPYAQRVGLRIHTEQCKRRFEEQMEENNISSSDMAPEDTAPNVCPNLSFQSTPAVAKVDEGQKLAKRRRLENLLPKLFQNYIGDKDPDENNVELQLPEAAEDQPDAIEPKYCVENLQANGSTNLQDPIDPSLS</sequence>
<keyword evidence="3" id="KW-0479">Metal-binding</keyword>
<feature type="domain" description="C2H2-type" evidence="13">
    <location>
        <begin position="462"/>
        <end position="489"/>
    </location>
</feature>
<keyword evidence="7" id="KW-0805">Transcription regulation</keyword>
<dbReference type="Pfam" id="PF00096">
    <property type="entry name" value="zf-C2H2"/>
    <property type="match status" value="12"/>
</dbReference>
<dbReference type="PROSITE" id="PS50157">
    <property type="entry name" value="ZINC_FINGER_C2H2_2"/>
    <property type="match status" value="19"/>
</dbReference>
<dbReference type="Pfam" id="PF13912">
    <property type="entry name" value="zf-C2H2_6"/>
    <property type="match status" value="4"/>
</dbReference>
<feature type="domain" description="C2H2-type" evidence="13">
    <location>
        <begin position="262"/>
        <end position="289"/>
    </location>
</feature>
<dbReference type="FunFam" id="3.30.160.60:FF:000325">
    <property type="entry name" value="ZFP90 zinc finger protein"/>
    <property type="match status" value="1"/>
</dbReference>
<feature type="domain" description="C2H2-type" evidence="13">
    <location>
        <begin position="439"/>
        <end position="461"/>
    </location>
</feature>
<dbReference type="GO" id="GO:0003677">
    <property type="term" value="F:DNA binding"/>
    <property type="evidence" value="ECO:0007669"/>
    <property type="project" value="UniProtKB-KW"/>
</dbReference>
<dbReference type="Gene3D" id="3.30.160.60">
    <property type="entry name" value="Classic Zinc Finger"/>
    <property type="match status" value="20"/>
</dbReference>
<dbReference type="FunFam" id="3.30.160.60:FF:001397">
    <property type="entry name" value="Datilografo, isoform A"/>
    <property type="match status" value="1"/>
</dbReference>
<feature type="region of interest" description="Disordered" evidence="12">
    <location>
        <begin position="225"/>
        <end position="257"/>
    </location>
</feature>
<feature type="domain" description="C2H2-type" evidence="13">
    <location>
        <begin position="155"/>
        <end position="182"/>
    </location>
</feature>
<keyword evidence="4" id="KW-0677">Repeat</keyword>
<dbReference type="FunFam" id="3.30.160.60:FF:000446">
    <property type="entry name" value="Zinc finger protein"/>
    <property type="match status" value="1"/>
</dbReference>
<evidence type="ECO:0000256" key="12">
    <source>
        <dbReference type="SAM" id="MobiDB-lite"/>
    </source>
</evidence>
<feature type="domain" description="C2H2-type" evidence="13">
    <location>
        <begin position="127"/>
        <end position="154"/>
    </location>
</feature>
<protein>
    <recommendedName>
        <fullName evidence="13">C2H2-type domain-containing protein</fullName>
    </recommendedName>
</protein>